<evidence type="ECO:0000256" key="1">
    <source>
        <dbReference type="SAM" id="MobiDB-lite"/>
    </source>
</evidence>
<gene>
    <name evidence="2" type="ORF">EVA_12246</name>
</gene>
<feature type="compositionally biased region" description="Polar residues" evidence="1">
    <location>
        <begin position="20"/>
        <end position="45"/>
    </location>
</feature>
<comment type="caution">
    <text evidence="2">The sequence shown here is derived from an EMBL/GenBank/DDBJ whole genome shotgun (WGS) entry which is preliminary data.</text>
</comment>
<organism evidence="2">
    <name type="scientific">gut metagenome</name>
    <dbReference type="NCBI Taxonomy" id="749906"/>
    <lineage>
        <taxon>unclassified sequences</taxon>
        <taxon>metagenomes</taxon>
        <taxon>organismal metagenomes</taxon>
    </lineage>
</organism>
<proteinExistence type="predicted"/>
<sequence>MTSWPIRWLPIPAMAPKRTTASCQKTAWKPTSNTTISTWSNGQDSNRTRSRPRTSTTMKNRTSVSVLWGKG</sequence>
<reference evidence="2" key="1">
    <citation type="journal article" date="2012" name="PLoS ONE">
        <title>Gene sets for utilization of primary and secondary nutrition supplies in the distal gut of endangered iberian lynx.</title>
        <authorList>
            <person name="Alcaide M."/>
            <person name="Messina E."/>
            <person name="Richter M."/>
            <person name="Bargiela R."/>
            <person name="Peplies J."/>
            <person name="Huws S.A."/>
            <person name="Newbold C.J."/>
            <person name="Golyshin P.N."/>
            <person name="Simon M.A."/>
            <person name="Lopez G."/>
            <person name="Yakimov M.M."/>
            <person name="Ferrer M."/>
        </authorList>
    </citation>
    <scope>NUCLEOTIDE SEQUENCE</scope>
</reference>
<feature type="region of interest" description="Disordered" evidence="1">
    <location>
        <begin position="20"/>
        <end position="71"/>
    </location>
</feature>
<dbReference type="EMBL" id="AMCI01003712">
    <property type="protein sequence ID" value="EJW99647.1"/>
    <property type="molecule type" value="Genomic_DNA"/>
</dbReference>
<protein>
    <submittedName>
        <fullName evidence="2">Uncharacterized protein</fullName>
    </submittedName>
</protein>
<evidence type="ECO:0000313" key="2">
    <source>
        <dbReference type="EMBL" id="EJW99647.1"/>
    </source>
</evidence>
<name>J9GD10_9ZZZZ</name>
<dbReference type="AlphaFoldDB" id="J9GD10"/>
<accession>J9GD10</accession>